<dbReference type="eggNOG" id="COG1020">
    <property type="taxonomic scope" value="Bacteria"/>
</dbReference>
<feature type="domain" description="AMP-dependent synthetase/ligase" evidence="4">
    <location>
        <begin position="1"/>
        <end position="294"/>
    </location>
</feature>
<dbReference type="GO" id="GO:0043041">
    <property type="term" value="P:amino acid activation for nonribosomal peptide biosynthetic process"/>
    <property type="evidence" value="ECO:0007669"/>
    <property type="project" value="TreeGrafter"/>
</dbReference>
<dbReference type="InterPro" id="IPR042099">
    <property type="entry name" value="ANL_N_sf"/>
</dbReference>
<name>A0A066ZBV6_9ACTN</name>
<accession>A0A066ZBV6</accession>
<sequence length="418" mass="45244">MPRSTRLMTALLGTLAAGAAYLPLDTDHPAERLASMIEDTDPVRVLTVTALLDRLPAAARERAVLLDAPLPPPPAPHPGRRPDHAAYVIHTSGSTGRPKGVLVTHRAIVNRLAWMQHAYGLTAEDRVLQKTPAGFDVSVWEFFWALSEGAAVVLARPDGHREPGYLADLIAEQSVTTLHFVPSMLRAFLEEPRLAERCATLRRAFCSGEALPADTVDRWYGALPAVPLHNLYGPTEAAVDVTHQQTAAGAGSVPIGRPVWNTRLYVLDAALRPCPVGVAGELYLAGVQLARGYLGRPGLTAGRFVADPFAADGGRMYRTGDLARWNADGAVEYLGRTDDQVKIRGFRIELGEVEAALTALPGVAHAAVTAANCPAEHASWSVTWCRRRPTRRRCWTASRSPCPSTSCPPSWSAWTRCR</sequence>
<feature type="signal peptide" evidence="3">
    <location>
        <begin position="1"/>
        <end position="19"/>
    </location>
</feature>
<dbReference type="HOGENOM" id="CLU_000022_2_12_11"/>
<keyword evidence="2" id="KW-0597">Phosphoprotein</keyword>
<dbReference type="PANTHER" id="PTHR45527">
    <property type="entry name" value="NONRIBOSOMAL PEPTIDE SYNTHETASE"/>
    <property type="match status" value="1"/>
</dbReference>
<dbReference type="InterPro" id="IPR000873">
    <property type="entry name" value="AMP-dep_synth/lig_dom"/>
</dbReference>
<dbReference type="NCBIfam" id="TIGR01733">
    <property type="entry name" value="AA-adenyl-dom"/>
    <property type="match status" value="1"/>
</dbReference>
<evidence type="ECO:0000313" key="5">
    <source>
        <dbReference type="EMBL" id="KDN87625.1"/>
    </source>
</evidence>
<dbReference type="InterPro" id="IPR045851">
    <property type="entry name" value="AMP-bd_C_sf"/>
</dbReference>
<reference evidence="5 6" key="1">
    <citation type="submission" date="2014-05" db="EMBL/GenBank/DDBJ databases">
        <title>Draft Genome Sequence of Kitasatospora cheerisanensis KCTC 2395.</title>
        <authorList>
            <person name="Nam D.H."/>
        </authorList>
    </citation>
    <scope>NUCLEOTIDE SEQUENCE [LARGE SCALE GENOMIC DNA]</scope>
    <source>
        <strain evidence="5 6">KCTC 2395</strain>
    </source>
</reference>
<gene>
    <name evidence="5" type="ORF">KCH_06380</name>
</gene>
<keyword evidence="3" id="KW-0732">Signal</keyword>
<dbReference type="GO" id="GO:0031177">
    <property type="term" value="F:phosphopantetheine binding"/>
    <property type="evidence" value="ECO:0007669"/>
    <property type="project" value="TreeGrafter"/>
</dbReference>
<dbReference type="GO" id="GO:0009239">
    <property type="term" value="P:enterobactin biosynthetic process"/>
    <property type="evidence" value="ECO:0007669"/>
    <property type="project" value="TreeGrafter"/>
</dbReference>
<dbReference type="FunFam" id="3.40.50.12780:FF:000012">
    <property type="entry name" value="Non-ribosomal peptide synthetase"/>
    <property type="match status" value="1"/>
</dbReference>
<evidence type="ECO:0000313" key="6">
    <source>
        <dbReference type="Proteomes" id="UP000027178"/>
    </source>
</evidence>
<dbReference type="FunFam" id="3.40.50.980:FF:000002">
    <property type="entry name" value="Enterobactin synthetase component F"/>
    <property type="match status" value="1"/>
</dbReference>
<dbReference type="EMBL" id="JNBY01000025">
    <property type="protein sequence ID" value="KDN87625.1"/>
    <property type="molecule type" value="Genomic_DNA"/>
</dbReference>
<dbReference type="Gene3D" id="3.40.50.12780">
    <property type="entry name" value="N-terminal domain of ligase-like"/>
    <property type="match status" value="1"/>
</dbReference>
<dbReference type="InterPro" id="IPR020845">
    <property type="entry name" value="AMP-binding_CS"/>
</dbReference>
<evidence type="ECO:0000256" key="2">
    <source>
        <dbReference type="ARBA" id="ARBA00022553"/>
    </source>
</evidence>
<dbReference type="RefSeq" id="WP_051652677.1">
    <property type="nucleotide sequence ID" value="NZ_KK853997.1"/>
</dbReference>
<organism evidence="5 6">
    <name type="scientific">Kitasatospora cheerisanensis KCTC 2395</name>
    <dbReference type="NCBI Taxonomy" id="1348663"/>
    <lineage>
        <taxon>Bacteria</taxon>
        <taxon>Bacillati</taxon>
        <taxon>Actinomycetota</taxon>
        <taxon>Actinomycetes</taxon>
        <taxon>Kitasatosporales</taxon>
        <taxon>Streptomycetaceae</taxon>
        <taxon>Kitasatospora</taxon>
    </lineage>
</organism>
<dbReference type="PROSITE" id="PS00455">
    <property type="entry name" value="AMP_BINDING"/>
    <property type="match status" value="1"/>
</dbReference>
<evidence type="ECO:0000256" key="3">
    <source>
        <dbReference type="SAM" id="SignalP"/>
    </source>
</evidence>
<keyword evidence="1" id="KW-0596">Phosphopantetheine</keyword>
<feature type="chain" id="PRO_5038632075" evidence="3">
    <location>
        <begin position="20"/>
        <end position="418"/>
    </location>
</feature>
<proteinExistence type="predicted"/>
<dbReference type="GO" id="GO:0005829">
    <property type="term" value="C:cytosol"/>
    <property type="evidence" value="ECO:0007669"/>
    <property type="project" value="TreeGrafter"/>
</dbReference>
<dbReference type="Pfam" id="PF00501">
    <property type="entry name" value="AMP-binding"/>
    <property type="match status" value="1"/>
</dbReference>
<dbReference type="FunFam" id="2.30.38.10:FF:000001">
    <property type="entry name" value="Non-ribosomal peptide synthetase PvdI"/>
    <property type="match status" value="1"/>
</dbReference>
<dbReference type="PATRIC" id="fig|1348663.4.peg.607"/>
<dbReference type="GO" id="GO:0047527">
    <property type="term" value="F:2,3-dihydroxybenzoate-serine ligase activity"/>
    <property type="evidence" value="ECO:0007669"/>
    <property type="project" value="TreeGrafter"/>
</dbReference>
<comment type="caution">
    <text evidence="5">The sequence shown here is derived from an EMBL/GenBank/DDBJ whole genome shotgun (WGS) entry which is preliminary data.</text>
</comment>
<dbReference type="SUPFAM" id="SSF56801">
    <property type="entry name" value="Acetyl-CoA synthetase-like"/>
    <property type="match status" value="1"/>
</dbReference>
<dbReference type="Gene3D" id="3.30.300.30">
    <property type="match status" value="1"/>
</dbReference>
<dbReference type="Proteomes" id="UP000027178">
    <property type="component" value="Unassembled WGS sequence"/>
</dbReference>
<dbReference type="GO" id="GO:0009366">
    <property type="term" value="C:enterobactin synthetase complex"/>
    <property type="evidence" value="ECO:0007669"/>
    <property type="project" value="TreeGrafter"/>
</dbReference>
<dbReference type="PANTHER" id="PTHR45527:SF1">
    <property type="entry name" value="FATTY ACID SYNTHASE"/>
    <property type="match status" value="1"/>
</dbReference>
<dbReference type="InterPro" id="IPR010071">
    <property type="entry name" value="AA_adenyl_dom"/>
</dbReference>
<dbReference type="AlphaFoldDB" id="A0A066ZBV6"/>
<evidence type="ECO:0000259" key="4">
    <source>
        <dbReference type="Pfam" id="PF00501"/>
    </source>
</evidence>
<evidence type="ECO:0000256" key="1">
    <source>
        <dbReference type="ARBA" id="ARBA00022450"/>
    </source>
</evidence>
<protein>
    <submittedName>
        <fullName evidence="5">Non-ribosomal peptide synthetase</fullName>
    </submittedName>
</protein>
<keyword evidence="6" id="KW-1185">Reference proteome</keyword>